<organism evidence="6">
    <name type="scientific">Mesocestoides corti</name>
    <name type="common">Flatworm</name>
    <dbReference type="NCBI Taxonomy" id="53468"/>
    <lineage>
        <taxon>Eukaryota</taxon>
        <taxon>Metazoa</taxon>
        <taxon>Spiralia</taxon>
        <taxon>Lophotrochozoa</taxon>
        <taxon>Platyhelminthes</taxon>
        <taxon>Cestoda</taxon>
        <taxon>Eucestoda</taxon>
        <taxon>Cyclophyllidea</taxon>
        <taxon>Mesocestoididae</taxon>
        <taxon>Mesocestoides</taxon>
    </lineage>
</organism>
<evidence type="ECO:0000256" key="1">
    <source>
        <dbReference type="ARBA" id="ARBA00022729"/>
    </source>
</evidence>
<dbReference type="InterPro" id="IPR003598">
    <property type="entry name" value="Ig_sub2"/>
</dbReference>
<dbReference type="SMART" id="SM00408">
    <property type="entry name" value="IGc2"/>
    <property type="match status" value="2"/>
</dbReference>
<dbReference type="AlphaFoldDB" id="A0A5K3F896"/>
<proteinExistence type="predicted"/>
<dbReference type="GO" id="GO:0043005">
    <property type="term" value="C:neuron projection"/>
    <property type="evidence" value="ECO:0007669"/>
    <property type="project" value="TreeGrafter"/>
</dbReference>
<evidence type="ECO:0000259" key="5">
    <source>
        <dbReference type="PROSITE" id="PS50835"/>
    </source>
</evidence>
<dbReference type="PROSITE" id="PS50835">
    <property type="entry name" value="IG_LIKE"/>
    <property type="match status" value="2"/>
</dbReference>
<dbReference type="WBParaSite" id="MCU_006255-RA">
    <property type="protein sequence ID" value="MCU_006255-RA"/>
    <property type="gene ID" value="MCU_006255"/>
</dbReference>
<sequence length="337" mass="37356">LKCHLSPTHALKFSILVPPKITKAPAPTLKVVEGDGLQVSCSAEGNPTPVVSWMMKLAKGGIRIVPAHFDTDGFEYARDVLKGLGATFVEMNGYLQISQINRQMSGTLVCQAVNGIEPKAIRKSKLDIRFTPEVNVVNSLIKQSLGGDTVLQCLVNANPIGNVVWTFGKAMIPINAPSCSVPTSKTVKYCTVELRRKNEERWSSIVSKLHILKLTEQDFGEYTCGMATMMGRHAASTKLERYVSESEYPMKLLNDPFFNMPLQATTETSTAASTMLHLKRNRLKDMQYGPPHFRETRLPVSSRRLRPETTSPATQTRPLAIVTLFGTVYYVHSTPEM</sequence>
<dbReference type="PANTHER" id="PTHR12231">
    <property type="entry name" value="CTX-RELATED TYPE I TRANSMEMBRANE PROTEIN"/>
    <property type="match status" value="1"/>
</dbReference>
<evidence type="ECO:0000313" key="6">
    <source>
        <dbReference type="WBParaSite" id="MCU_006255-RA"/>
    </source>
</evidence>
<evidence type="ECO:0000256" key="3">
    <source>
        <dbReference type="ARBA" id="ARBA00023157"/>
    </source>
</evidence>
<dbReference type="InterPro" id="IPR013783">
    <property type="entry name" value="Ig-like_fold"/>
</dbReference>
<dbReference type="CDD" id="cd00096">
    <property type="entry name" value="Ig"/>
    <property type="match status" value="1"/>
</dbReference>
<keyword evidence="2" id="KW-0677">Repeat</keyword>
<dbReference type="PANTHER" id="PTHR12231:SF253">
    <property type="entry name" value="DPR-INTERACTING PROTEIN ETA, ISOFORM B-RELATED"/>
    <property type="match status" value="1"/>
</dbReference>
<dbReference type="InterPro" id="IPR051170">
    <property type="entry name" value="Neural/epithelial_adhesion"/>
</dbReference>
<keyword evidence="4" id="KW-0393">Immunoglobulin domain</keyword>
<dbReference type="InterPro" id="IPR007110">
    <property type="entry name" value="Ig-like_dom"/>
</dbReference>
<feature type="domain" description="Ig-like" evidence="5">
    <location>
        <begin position="19"/>
        <end position="127"/>
    </location>
</feature>
<feature type="domain" description="Ig-like" evidence="5">
    <location>
        <begin position="132"/>
        <end position="244"/>
    </location>
</feature>
<reference evidence="6" key="1">
    <citation type="submission" date="2019-11" db="UniProtKB">
        <authorList>
            <consortium name="WormBaseParasite"/>
        </authorList>
    </citation>
    <scope>IDENTIFICATION</scope>
</reference>
<dbReference type="Gene3D" id="2.60.40.10">
    <property type="entry name" value="Immunoglobulins"/>
    <property type="match status" value="2"/>
</dbReference>
<dbReference type="SUPFAM" id="SSF48726">
    <property type="entry name" value="Immunoglobulin"/>
    <property type="match status" value="2"/>
</dbReference>
<dbReference type="InterPro" id="IPR036179">
    <property type="entry name" value="Ig-like_dom_sf"/>
</dbReference>
<dbReference type="SMART" id="SM00409">
    <property type="entry name" value="IG"/>
    <property type="match status" value="2"/>
</dbReference>
<accession>A0A5K3F896</accession>
<protein>
    <submittedName>
        <fullName evidence="6">Ig-like domain-containing protein</fullName>
    </submittedName>
</protein>
<dbReference type="Pfam" id="PF13927">
    <property type="entry name" value="Ig_3"/>
    <property type="match status" value="1"/>
</dbReference>
<keyword evidence="1" id="KW-0732">Signal</keyword>
<keyword evidence="3" id="KW-1015">Disulfide bond</keyword>
<evidence type="ECO:0000256" key="2">
    <source>
        <dbReference type="ARBA" id="ARBA00022737"/>
    </source>
</evidence>
<name>A0A5K3F896_MESCO</name>
<evidence type="ECO:0000256" key="4">
    <source>
        <dbReference type="ARBA" id="ARBA00023319"/>
    </source>
</evidence>
<dbReference type="InterPro" id="IPR003599">
    <property type="entry name" value="Ig_sub"/>
</dbReference>